<feature type="transmembrane region" description="Helical" evidence="11">
    <location>
        <begin position="312"/>
        <end position="331"/>
    </location>
</feature>
<feature type="transmembrane region" description="Helical" evidence="11">
    <location>
        <begin position="343"/>
        <end position="375"/>
    </location>
</feature>
<dbReference type="Pfam" id="PF02653">
    <property type="entry name" value="BPD_transp_2"/>
    <property type="match status" value="1"/>
</dbReference>
<keyword evidence="6 11" id="KW-0812">Transmembrane</keyword>
<evidence type="ECO:0000256" key="6">
    <source>
        <dbReference type="ARBA" id="ARBA00022692"/>
    </source>
</evidence>
<accession>A0A449A6H4</accession>
<dbReference type="GO" id="GO:0005886">
    <property type="term" value="C:plasma membrane"/>
    <property type="evidence" value="ECO:0007669"/>
    <property type="project" value="UniProtKB-SubCell"/>
</dbReference>
<evidence type="ECO:0000256" key="8">
    <source>
        <dbReference type="ARBA" id="ARBA00023136"/>
    </source>
</evidence>
<dbReference type="AlphaFoldDB" id="A0A449A6H4"/>
<feature type="transmembrane region" description="Helical" evidence="11">
    <location>
        <begin position="116"/>
        <end position="136"/>
    </location>
</feature>
<dbReference type="PANTHER" id="PTHR32196">
    <property type="entry name" value="ABC TRANSPORTER PERMEASE PROTEIN YPHD-RELATED-RELATED"/>
    <property type="match status" value="1"/>
</dbReference>
<feature type="transmembrane region" description="Helical" evidence="11">
    <location>
        <begin position="148"/>
        <end position="166"/>
    </location>
</feature>
<keyword evidence="5" id="KW-0762">Sugar transport</keyword>
<dbReference type="EMBL" id="LR214951">
    <property type="protein sequence ID" value="VEU59836.1"/>
    <property type="molecule type" value="Genomic_DNA"/>
</dbReference>
<gene>
    <name evidence="12" type="primary">xylH</name>
    <name evidence="12" type="ORF">NCTC10166_00822</name>
</gene>
<proteinExistence type="predicted"/>
<feature type="transmembrane region" description="Helical" evidence="11">
    <location>
        <begin position="232"/>
        <end position="256"/>
    </location>
</feature>
<dbReference type="GO" id="GO:0022857">
    <property type="term" value="F:transmembrane transporter activity"/>
    <property type="evidence" value="ECO:0007669"/>
    <property type="project" value="InterPro"/>
</dbReference>
<dbReference type="OrthoDB" id="9813906at2"/>
<keyword evidence="8 11" id="KW-0472">Membrane</keyword>
<dbReference type="RefSeq" id="WP_129720199.1">
    <property type="nucleotide sequence ID" value="NZ_LR214951.1"/>
</dbReference>
<keyword evidence="2" id="KW-0813">Transport</keyword>
<keyword evidence="4" id="KW-0997">Cell inner membrane</keyword>
<evidence type="ECO:0000256" key="11">
    <source>
        <dbReference type="SAM" id="Phobius"/>
    </source>
</evidence>
<dbReference type="InterPro" id="IPR001851">
    <property type="entry name" value="ABC_transp_permease"/>
</dbReference>
<keyword evidence="13" id="KW-1185">Reference proteome</keyword>
<evidence type="ECO:0000313" key="12">
    <source>
        <dbReference type="EMBL" id="VEU59836.1"/>
    </source>
</evidence>
<evidence type="ECO:0000256" key="10">
    <source>
        <dbReference type="ARBA" id="ARBA00035686"/>
    </source>
</evidence>
<evidence type="ECO:0000256" key="2">
    <source>
        <dbReference type="ARBA" id="ARBA00022448"/>
    </source>
</evidence>
<feature type="transmembrane region" description="Helical" evidence="11">
    <location>
        <begin position="198"/>
        <end position="220"/>
    </location>
</feature>
<dbReference type="Proteomes" id="UP000289440">
    <property type="component" value="Chromosome"/>
</dbReference>
<reference evidence="12 13" key="1">
    <citation type="submission" date="2019-01" db="EMBL/GenBank/DDBJ databases">
        <authorList>
            <consortium name="Pathogen Informatics"/>
        </authorList>
    </citation>
    <scope>NUCLEOTIDE SEQUENCE [LARGE SCALE GENOMIC DNA]</scope>
    <source>
        <strain evidence="12 13">NCTC10166</strain>
    </source>
</reference>
<keyword evidence="3" id="KW-1003">Cell membrane</keyword>
<sequence>MNHLLNNLNDLKNKLTNNYQFFVQKTRLHYVIEHVKKFSMAYILIILFLSFGIKDPQLFRPDQIINLIQNNIYIWVLCLGMLLIIIAGHIDLSVGTLLGFLGIISVQLYNLVGNSAGSIILTTLIIILVGLILGLMQGFLVGYGKIPAFIVTLGGLMLFRGLQLWITNGQTFLIDGKYDSYYVQFVIGSIPDVKINNFSVFSFLFFVISVIVVILLRLWGRRNKTKFKLKTQNIILFIASQIITVLLFLGVGVVIALSSRGMQWFVFYSILIIVVFVFLTQNTTFGRSVYAIGGNKKAAALSGINIKRNTTIIFGIMGALAGFAAIIYTGYTTSAASNVGEEFALNIISAVFIGGASVSGGVGTVVGTILGAALLQTIDQAMTIANSTVAIKNVIKGLILIAAVGWDVFSNRKTR</sequence>
<evidence type="ECO:0000313" key="13">
    <source>
        <dbReference type="Proteomes" id="UP000289440"/>
    </source>
</evidence>
<evidence type="ECO:0000256" key="7">
    <source>
        <dbReference type="ARBA" id="ARBA00022989"/>
    </source>
</evidence>
<comment type="function">
    <text evidence="9">Part of the binding-protein-dependent transport system for D-xylose. Probably responsible for the translocation of the substrate across the membrane.</text>
</comment>
<evidence type="ECO:0000256" key="3">
    <source>
        <dbReference type="ARBA" id="ARBA00022475"/>
    </source>
</evidence>
<evidence type="ECO:0000256" key="1">
    <source>
        <dbReference type="ARBA" id="ARBA00004651"/>
    </source>
</evidence>
<evidence type="ECO:0000256" key="9">
    <source>
        <dbReference type="ARBA" id="ARBA00035611"/>
    </source>
</evidence>
<evidence type="ECO:0000256" key="4">
    <source>
        <dbReference type="ARBA" id="ARBA00022519"/>
    </source>
</evidence>
<feature type="transmembrane region" description="Helical" evidence="11">
    <location>
        <begin position="74"/>
        <end position="104"/>
    </location>
</feature>
<feature type="transmembrane region" description="Helical" evidence="11">
    <location>
        <begin position="35"/>
        <end position="53"/>
    </location>
</feature>
<dbReference type="CDD" id="cd06579">
    <property type="entry name" value="TM_PBP1_transp_AraH_like"/>
    <property type="match status" value="1"/>
</dbReference>
<feature type="transmembrane region" description="Helical" evidence="11">
    <location>
        <begin position="262"/>
        <end position="280"/>
    </location>
</feature>
<keyword evidence="7 11" id="KW-1133">Transmembrane helix</keyword>
<dbReference type="PANTHER" id="PTHR32196:SF32">
    <property type="entry name" value="XYLOSE TRANSPORT SYSTEM PERMEASE PROTEIN XYLH"/>
    <property type="match status" value="1"/>
</dbReference>
<name>A0A449A6H4_9BACT</name>
<protein>
    <recommendedName>
        <fullName evidence="10">Xylose transport system permease protein XylH</fullName>
    </recommendedName>
</protein>
<dbReference type="KEGG" id="mnu:NCTC10166_00822"/>
<evidence type="ECO:0000256" key="5">
    <source>
        <dbReference type="ARBA" id="ARBA00022597"/>
    </source>
</evidence>
<comment type="subcellular location">
    <subcellularLocation>
        <location evidence="1">Cell membrane</location>
        <topology evidence="1">Multi-pass membrane protein</topology>
    </subcellularLocation>
</comment>
<organism evidence="12 13">
    <name type="scientific">Mesomycoplasma neurolyticum</name>
    <dbReference type="NCBI Taxonomy" id="2120"/>
    <lineage>
        <taxon>Bacteria</taxon>
        <taxon>Bacillati</taxon>
        <taxon>Mycoplasmatota</taxon>
        <taxon>Mycoplasmoidales</taxon>
        <taxon>Metamycoplasmataceae</taxon>
        <taxon>Mesomycoplasma</taxon>
    </lineage>
</organism>